<evidence type="ECO:0000313" key="10">
    <source>
        <dbReference type="Proteomes" id="UP000276901"/>
    </source>
</evidence>
<evidence type="ECO:0000256" key="5">
    <source>
        <dbReference type="ARBA" id="ARBA00022944"/>
    </source>
</evidence>
<evidence type="ECO:0000256" key="4">
    <source>
        <dbReference type="ARBA" id="ARBA00022679"/>
    </source>
</evidence>
<dbReference type="PANTHER" id="PTHR37316">
    <property type="entry name" value="TEICHOIC ACID GLYCEROL-PHOSPHATE PRIMASE"/>
    <property type="match status" value="1"/>
</dbReference>
<evidence type="ECO:0000256" key="2">
    <source>
        <dbReference type="ARBA" id="ARBA00010488"/>
    </source>
</evidence>
<dbReference type="AlphaFoldDB" id="A0AAE6X4I7"/>
<protein>
    <submittedName>
        <fullName evidence="8 9">CDP-glycerol glycerophosphotransferase</fullName>
    </submittedName>
</protein>
<keyword evidence="6 7" id="KW-0472">Membrane</keyword>
<dbReference type="Proteomes" id="UP000502287">
    <property type="component" value="Chromosome"/>
</dbReference>
<dbReference type="RefSeq" id="WP_123956765.1">
    <property type="nucleotide sequence ID" value="NZ_CP015029.1"/>
</dbReference>
<dbReference type="KEGG" id="fcl:A4G17_00740"/>
<reference evidence="9 10" key="2">
    <citation type="submission" date="2018-11" db="EMBL/GenBank/DDBJ databases">
        <title>Genomic Encyclopedia of Type Strains, Phase IV (KMG-IV): sequencing the most valuable type-strain genomes for metagenomic binning, comparative biology and taxonomic classification.</title>
        <authorList>
            <person name="Goeker M."/>
        </authorList>
    </citation>
    <scope>NUCLEOTIDE SEQUENCE [LARGE SCALE GENOMIC DNA]</scope>
    <source>
        <strain evidence="9 10">DSM 25797</strain>
    </source>
</reference>
<evidence type="ECO:0000256" key="7">
    <source>
        <dbReference type="SAM" id="Phobius"/>
    </source>
</evidence>
<dbReference type="InterPro" id="IPR007554">
    <property type="entry name" value="Glycerophosphate_synth"/>
</dbReference>
<evidence type="ECO:0000256" key="6">
    <source>
        <dbReference type="ARBA" id="ARBA00023136"/>
    </source>
</evidence>
<dbReference type="Proteomes" id="UP000276901">
    <property type="component" value="Unassembled WGS sequence"/>
</dbReference>
<evidence type="ECO:0000313" key="8">
    <source>
        <dbReference type="EMBL" id="QIM64077.1"/>
    </source>
</evidence>
<organism evidence="8 11">
    <name type="scientific">Frederiksenia canicola</name>
    <dbReference type="NCBI Taxonomy" id="123824"/>
    <lineage>
        <taxon>Bacteria</taxon>
        <taxon>Pseudomonadati</taxon>
        <taxon>Pseudomonadota</taxon>
        <taxon>Gammaproteobacteria</taxon>
        <taxon>Pasteurellales</taxon>
        <taxon>Pasteurellaceae</taxon>
        <taxon>Frederiksenia</taxon>
    </lineage>
</organism>
<dbReference type="GO" id="GO:0005886">
    <property type="term" value="C:plasma membrane"/>
    <property type="evidence" value="ECO:0007669"/>
    <property type="project" value="UniProtKB-SubCell"/>
</dbReference>
<dbReference type="GO" id="GO:0019350">
    <property type="term" value="P:teichoic acid biosynthetic process"/>
    <property type="evidence" value="ECO:0007669"/>
    <property type="project" value="UniProtKB-KW"/>
</dbReference>
<evidence type="ECO:0000256" key="1">
    <source>
        <dbReference type="ARBA" id="ARBA00004202"/>
    </source>
</evidence>
<gene>
    <name evidence="8" type="ORF">A4G17_00740</name>
    <name evidence="9" type="ORF">EDC49_1119</name>
</gene>
<dbReference type="SUPFAM" id="SSF53756">
    <property type="entry name" value="UDP-Glycosyltransferase/glycogen phosphorylase"/>
    <property type="match status" value="1"/>
</dbReference>
<dbReference type="Pfam" id="PF04464">
    <property type="entry name" value="Glyphos_transf"/>
    <property type="match status" value="1"/>
</dbReference>
<keyword evidence="4" id="KW-0808">Transferase</keyword>
<accession>A0AAE6X4I7</accession>
<comment type="subcellular location">
    <subcellularLocation>
        <location evidence="1">Cell membrane</location>
        <topology evidence="1">Peripheral membrane protein</topology>
    </subcellularLocation>
</comment>
<dbReference type="InterPro" id="IPR043148">
    <property type="entry name" value="TagF_C"/>
</dbReference>
<feature type="transmembrane region" description="Helical" evidence="7">
    <location>
        <begin position="7"/>
        <end position="27"/>
    </location>
</feature>
<keyword evidence="10" id="KW-1185">Reference proteome</keyword>
<evidence type="ECO:0000313" key="11">
    <source>
        <dbReference type="Proteomes" id="UP000502287"/>
    </source>
</evidence>
<evidence type="ECO:0000256" key="3">
    <source>
        <dbReference type="ARBA" id="ARBA00022475"/>
    </source>
</evidence>
<reference evidence="8 11" key="1">
    <citation type="submission" date="2016-03" db="EMBL/GenBank/DDBJ databases">
        <authorList>
            <person name="Hansen M.J."/>
            <person name="Bojesen A.M."/>
            <person name="Planet P."/>
        </authorList>
    </citation>
    <scope>NUCLEOTIDE SEQUENCE [LARGE SCALE GENOMIC DNA]</scope>
    <source>
        <strain evidence="8 11">HPA 21</strain>
    </source>
</reference>
<dbReference type="Gene3D" id="3.40.50.12580">
    <property type="match status" value="1"/>
</dbReference>
<dbReference type="Gene3D" id="3.40.50.11820">
    <property type="match status" value="1"/>
</dbReference>
<keyword evidence="7" id="KW-0812">Transmembrane</keyword>
<dbReference type="InterPro" id="IPR043149">
    <property type="entry name" value="TagF_N"/>
</dbReference>
<name>A0AAE6X4I7_9PAST</name>
<keyword evidence="7" id="KW-1133">Transmembrane helix</keyword>
<dbReference type="PANTHER" id="PTHR37316:SF3">
    <property type="entry name" value="TEICHOIC ACID GLYCEROL-PHOSPHATE TRANSFERASE"/>
    <property type="match status" value="1"/>
</dbReference>
<dbReference type="EMBL" id="CP015029">
    <property type="protein sequence ID" value="QIM64077.1"/>
    <property type="molecule type" value="Genomic_DNA"/>
</dbReference>
<dbReference type="InterPro" id="IPR051612">
    <property type="entry name" value="Teichoic_Acid_Biosynth"/>
</dbReference>
<keyword evidence="3" id="KW-1003">Cell membrane</keyword>
<proteinExistence type="inferred from homology"/>
<sequence>MKKLLKLIKAIFIAMGGWWIYFFSGFFPRSEMKIVFGVHTNSLSGNVKALYLDSNYQKNKTKVFIYKNKKVRSYLKELNGDYIYYSVFSIKGIWHILTAKKFIYSSYPSDISFWLSRGAELFNVWHGTPLKKIERDVNTGFYAIKNRYERILKFIFPYLYAKPNLLLVSSDYEKKCFTTAFSVSGSQLVLAFPPRLIESRKDYINSINKDSILYCPTWRDDNSFSFYKNCNLSDLNELMIKENKLFIIKAHPSDSSVHLDKKYSNIKLADRTDDFYQLVKRASLVITDYSSIMFDCLYCNIPVALFCPDIQNYLKNSREFYCEMNQLPFAVYKNLIDLVASKEHKLNSDKIHYFSPYTNFL</sequence>
<comment type="similarity">
    <text evidence="2">Belongs to the CDP-glycerol glycerophosphotransferase family.</text>
</comment>
<keyword evidence="5" id="KW-0777">Teichoic acid biosynthesis</keyword>
<dbReference type="EMBL" id="RKQT01000002">
    <property type="protein sequence ID" value="RPE93607.1"/>
    <property type="molecule type" value="Genomic_DNA"/>
</dbReference>
<dbReference type="GO" id="GO:0047355">
    <property type="term" value="F:CDP-glycerol glycerophosphotransferase activity"/>
    <property type="evidence" value="ECO:0007669"/>
    <property type="project" value="InterPro"/>
</dbReference>
<evidence type="ECO:0000313" key="9">
    <source>
        <dbReference type="EMBL" id="RPE93607.1"/>
    </source>
</evidence>